<gene>
    <name evidence="7" type="ORF">TEOVI_000350200</name>
</gene>
<reference evidence="7" key="1">
    <citation type="submission" date="2016-09" db="EMBL/GenBank/DDBJ databases">
        <authorList>
            <person name="Hebert L."/>
            <person name="Moumen B."/>
        </authorList>
    </citation>
    <scope>NUCLEOTIDE SEQUENCE [LARGE SCALE GENOMIC DNA]</scope>
    <source>
        <strain evidence="7">OVI</strain>
    </source>
</reference>
<evidence type="ECO:0000259" key="6">
    <source>
        <dbReference type="Pfam" id="PF07106"/>
    </source>
</evidence>
<dbReference type="Gene3D" id="1.10.10.10">
    <property type="entry name" value="Winged helix-like DNA-binding domain superfamily/Winged helix DNA-binding domain"/>
    <property type="match status" value="1"/>
</dbReference>
<dbReference type="RefSeq" id="XP_067082500.1">
    <property type="nucleotide sequence ID" value="XM_067226399.1"/>
</dbReference>
<keyword evidence="8" id="KW-1185">Reference proteome</keyword>
<evidence type="ECO:0000256" key="5">
    <source>
        <dbReference type="ARBA" id="ARBA00023254"/>
    </source>
</evidence>
<comment type="similarity">
    <text evidence="2">Belongs to the HOP2 family.</text>
</comment>
<evidence type="ECO:0000256" key="1">
    <source>
        <dbReference type="ARBA" id="ARBA00004123"/>
    </source>
</evidence>
<dbReference type="PANTHER" id="PTHR15938">
    <property type="entry name" value="TBP-1 INTERACTING PROTEIN"/>
    <property type="match status" value="1"/>
</dbReference>
<dbReference type="Pfam" id="PF07106">
    <property type="entry name" value="WHD_TBPIP"/>
    <property type="match status" value="1"/>
</dbReference>
<feature type="domain" description="Homologous-pairing protein 2 winged helix" evidence="6">
    <location>
        <begin position="16"/>
        <end position="73"/>
    </location>
</feature>
<dbReference type="VEuPathDB" id="TriTrypDB:TEOVI_000350200"/>
<dbReference type="InterPro" id="IPR010776">
    <property type="entry name" value="Hop2_WH_dom"/>
</dbReference>
<dbReference type="PANTHER" id="PTHR15938:SF0">
    <property type="entry name" value="HOMOLOGOUS-PAIRING PROTEIN 2 HOMOLOG"/>
    <property type="match status" value="1"/>
</dbReference>
<dbReference type="GO" id="GO:0120231">
    <property type="term" value="C:DNA recombinase auxiliary factor complex"/>
    <property type="evidence" value="ECO:0007669"/>
    <property type="project" value="TreeGrafter"/>
</dbReference>
<protein>
    <submittedName>
        <fullName evidence="7">Tat binding protein 1(TBP-1)-interacting protein (TBPIP), putative</fullName>
    </submittedName>
</protein>
<evidence type="ECO:0000313" key="7">
    <source>
        <dbReference type="EMBL" id="SCU71920.1"/>
    </source>
</evidence>
<dbReference type="GO" id="GO:0120230">
    <property type="term" value="F:recombinase activator activity"/>
    <property type="evidence" value="ECO:0007669"/>
    <property type="project" value="TreeGrafter"/>
</dbReference>
<dbReference type="GO" id="GO:0003690">
    <property type="term" value="F:double-stranded DNA binding"/>
    <property type="evidence" value="ECO:0007669"/>
    <property type="project" value="TreeGrafter"/>
</dbReference>
<dbReference type="InterPro" id="IPR036388">
    <property type="entry name" value="WH-like_DNA-bd_sf"/>
</dbReference>
<evidence type="ECO:0000256" key="3">
    <source>
        <dbReference type="ARBA" id="ARBA00023172"/>
    </source>
</evidence>
<dbReference type="AlphaFoldDB" id="A0A1G4IHJ5"/>
<evidence type="ECO:0000313" key="8">
    <source>
        <dbReference type="Proteomes" id="UP000195570"/>
    </source>
</evidence>
<comment type="subcellular location">
    <subcellularLocation>
        <location evidence="1">Nucleus</location>
    </subcellularLocation>
</comment>
<keyword evidence="4" id="KW-0539">Nucleus</keyword>
<dbReference type="Proteomes" id="UP000195570">
    <property type="component" value="Unassembled WGS sequence"/>
</dbReference>
<organism evidence="7 8">
    <name type="scientific">Trypanosoma equiperdum</name>
    <dbReference type="NCBI Taxonomy" id="5694"/>
    <lineage>
        <taxon>Eukaryota</taxon>
        <taxon>Discoba</taxon>
        <taxon>Euglenozoa</taxon>
        <taxon>Kinetoplastea</taxon>
        <taxon>Metakinetoplastina</taxon>
        <taxon>Trypanosomatida</taxon>
        <taxon>Trypanosomatidae</taxon>
        <taxon>Trypanosoma</taxon>
    </lineage>
</organism>
<dbReference type="GO" id="GO:0010774">
    <property type="term" value="P:meiotic strand invasion involved in reciprocal meiotic recombination"/>
    <property type="evidence" value="ECO:0007669"/>
    <property type="project" value="TreeGrafter"/>
</dbReference>
<accession>A0A1G4IHJ5</accession>
<evidence type="ECO:0000256" key="4">
    <source>
        <dbReference type="ARBA" id="ARBA00023242"/>
    </source>
</evidence>
<keyword evidence="5" id="KW-0469">Meiosis</keyword>
<dbReference type="GO" id="GO:0007129">
    <property type="term" value="P:homologous chromosome pairing at meiosis"/>
    <property type="evidence" value="ECO:0007669"/>
    <property type="project" value="TreeGrafter"/>
</dbReference>
<dbReference type="EMBL" id="CZPT02001759">
    <property type="protein sequence ID" value="SCU71920.1"/>
    <property type="molecule type" value="Genomic_DNA"/>
</dbReference>
<dbReference type="GO" id="GO:0000709">
    <property type="term" value="P:meiotic joint molecule formation"/>
    <property type="evidence" value="ECO:0007669"/>
    <property type="project" value="TreeGrafter"/>
</dbReference>
<dbReference type="GeneID" id="92377442"/>
<comment type="caution">
    <text evidence="7">The sequence shown here is derived from an EMBL/GenBank/DDBJ whole genome shotgun (WGS) entry which is preliminary data.</text>
</comment>
<keyword evidence="3" id="KW-0233">DNA recombination</keyword>
<dbReference type="GO" id="GO:0000794">
    <property type="term" value="C:condensed nuclear chromosome"/>
    <property type="evidence" value="ECO:0007669"/>
    <property type="project" value="TreeGrafter"/>
</dbReference>
<evidence type="ECO:0000256" key="2">
    <source>
        <dbReference type="ARBA" id="ARBA00007922"/>
    </source>
</evidence>
<name>A0A1G4IHJ5_TRYEQ</name>
<proteinExistence type="inferred from homology"/>
<sequence length="228" mass="24776">MASKKGGKKANGEDLEAAILRWFECEGEPATVQSLTDALGSKFGKQLVQNTLEQCLKEQKLLAKDIKKARFYFLASPAPGSNDEGSDVGSHKIDIVKHLRQLRNGVSMLSSELSVLLQAQTSSKRATTIASLVSECAALRSRLQALHVIAGKESSCVSDDVSLLIHRYKRARELWRDRKRITVCVIDAVLGDSCGPQELEDIFGLSTDEQMNLCLSGTALTLPATVSS</sequence>